<feature type="domain" description="Helix-turn-helix" evidence="1">
    <location>
        <begin position="9"/>
        <end position="57"/>
    </location>
</feature>
<reference evidence="2 3" key="1">
    <citation type="submission" date="2019-11" db="EMBL/GenBank/DDBJ databases">
        <authorList>
            <person name="Zhang J."/>
            <person name="Sun C."/>
        </authorList>
    </citation>
    <scope>NUCLEOTIDE SEQUENCE [LARGE SCALE GENOMIC DNA]</scope>
    <source>
        <strain evidence="3">sp2</strain>
    </source>
</reference>
<evidence type="ECO:0000313" key="2">
    <source>
        <dbReference type="EMBL" id="QGT78403.1"/>
    </source>
</evidence>
<gene>
    <name evidence="2" type="ORF">GM160_05550</name>
</gene>
<name>A0A6I6D398_9GAMM</name>
<protein>
    <submittedName>
        <fullName evidence="2">Helix-turn-helix domain-containing protein</fullName>
    </submittedName>
</protein>
<dbReference type="RefSeq" id="WP_156573800.1">
    <property type="nucleotide sequence ID" value="NZ_CP046415.1"/>
</dbReference>
<keyword evidence="3" id="KW-1185">Reference proteome</keyword>
<dbReference type="KEGG" id="ghl:GM160_05550"/>
<dbReference type="Gene3D" id="1.10.238.160">
    <property type="match status" value="1"/>
</dbReference>
<dbReference type="InterPro" id="IPR009061">
    <property type="entry name" value="DNA-bd_dom_put_sf"/>
</dbReference>
<dbReference type="SUPFAM" id="SSF46955">
    <property type="entry name" value="Putative DNA-binding domain"/>
    <property type="match status" value="1"/>
</dbReference>
<dbReference type="Proteomes" id="UP000427716">
    <property type="component" value="Chromosome"/>
</dbReference>
<accession>A0A6I6D398</accession>
<evidence type="ECO:0000259" key="1">
    <source>
        <dbReference type="Pfam" id="PF12728"/>
    </source>
</evidence>
<dbReference type="AlphaFoldDB" id="A0A6I6D398"/>
<proteinExistence type="predicted"/>
<dbReference type="Pfam" id="PF12728">
    <property type="entry name" value="HTH_17"/>
    <property type="match status" value="1"/>
</dbReference>
<dbReference type="EMBL" id="CP046415">
    <property type="protein sequence ID" value="QGT78403.1"/>
    <property type="molecule type" value="Genomic_DNA"/>
</dbReference>
<organism evidence="2 3">
    <name type="scientific">Guyparkeria halophila</name>
    <dbReference type="NCBI Taxonomy" id="47960"/>
    <lineage>
        <taxon>Bacteria</taxon>
        <taxon>Pseudomonadati</taxon>
        <taxon>Pseudomonadota</taxon>
        <taxon>Gammaproteobacteria</taxon>
        <taxon>Chromatiales</taxon>
        <taxon>Thioalkalibacteraceae</taxon>
        <taxon>Guyparkeria</taxon>
    </lineage>
</organism>
<evidence type="ECO:0000313" key="3">
    <source>
        <dbReference type="Proteomes" id="UP000427716"/>
    </source>
</evidence>
<dbReference type="InterPro" id="IPR041657">
    <property type="entry name" value="HTH_17"/>
</dbReference>
<sequence>MSTQTKTHLTDKEAAERYAVHRTTWLRWVREGNAPKPVKFSEQCTRWRLADLEAWEQAKVEEGA</sequence>